<gene>
    <name evidence="2" type="ORF">CYLTODRAFT_489728</name>
</gene>
<feature type="compositionally biased region" description="Basic and acidic residues" evidence="1">
    <location>
        <begin position="215"/>
        <end position="226"/>
    </location>
</feature>
<evidence type="ECO:0000313" key="2">
    <source>
        <dbReference type="EMBL" id="KIY68530.1"/>
    </source>
</evidence>
<feature type="compositionally biased region" description="Low complexity" evidence="1">
    <location>
        <begin position="93"/>
        <end position="115"/>
    </location>
</feature>
<reference evidence="2 3" key="1">
    <citation type="journal article" date="2015" name="Fungal Genet. Biol.">
        <title>Evolution of novel wood decay mechanisms in Agaricales revealed by the genome sequences of Fistulina hepatica and Cylindrobasidium torrendii.</title>
        <authorList>
            <person name="Floudas D."/>
            <person name="Held B.W."/>
            <person name="Riley R."/>
            <person name="Nagy L.G."/>
            <person name="Koehler G."/>
            <person name="Ransdell A.S."/>
            <person name="Younus H."/>
            <person name="Chow J."/>
            <person name="Chiniquy J."/>
            <person name="Lipzen A."/>
            <person name="Tritt A."/>
            <person name="Sun H."/>
            <person name="Haridas S."/>
            <person name="LaButti K."/>
            <person name="Ohm R.A."/>
            <person name="Kues U."/>
            <person name="Blanchette R.A."/>
            <person name="Grigoriev I.V."/>
            <person name="Minto R.E."/>
            <person name="Hibbett D.S."/>
        </authorList>
    </citation>
    <scope>NUCLEOTIDE SEQUENCE [LARGE SCALE GENOMIC DNA]</scope>
    <source>
        <strain evidence="2 3">FP15055 ss-10</strain>
    </source>
</reference>
<protein>
    <submittedName>
        <fullName evidence="2">Uncharacterized protein</fullName>
    </submittedName>
</protein>
<dbReference type="AlphaFoldDB" id="A0A0D7BEB6"/>
<dbReference type="EMBL" id="KN880501">
    <property type="protein sequence ID" value="KIY68530.1"/>
    <property type="molecule type" value="Genomic_DNA"/>
</dbReference>
<accession>A0A0D7BEB6</accession>
<feature type="compositionally biased region" description="Basic and acidic residues" evidence="1">
    <location>
        <begin position="81"/>
        <end position="92"/>
    </location>
</feature>
<name>A0A0D7BEB6_9AGAR</name>
<feature type="compositionally biased region" description="Low complexity" evidence="1">
    <location>
        <begin position="19"/>
        <end position="42"/>
    </location>
</feature>
<sequence>MSNNYPVPAPITALPPSAFSFNFPGSLSFPPSSSSTLKSTPKPDSPKPPNDEPETQLPAMVYSCPKKAKRARSEEDDDVDEGRPSRRRKTEESSQGASSSSTGSVPSSSAESVPSGMAEIRNIRSIPVVHIPPSRLAHHVETNIVTDMATLFPHPEQARAIRRLWRKLPNAPDPTDQQEPIENFRVYIGYQARKALYTVRVFDKAQKPVLVRNDASSHSDNLEDKARGKKRDTSAGLLTPDEFPVVLYALDHKNTLYRRIRLSRPTKESEISDGVEEFQAQWVCPATTRWQVWYEPGRTKASEFEEVGDPEFLCEFGGMTFVRLVDVPIKRFTQEKTLRWSDKTYW</sequence>
<evidence type="ECO:0000313" key="3">
    <source>
        <dbReference type="Proteomes" id="UP000054007"/>
    </source>
</evidence>
<keyword evidence="3" id="KW-1185">Reference proteome</keyword>
<dbReference type="Proteomes" id="UP000054007">
    <property type="component" value="Unassembled WGS sequence"/>
</dbReference>
<organism evidence="2 3">
    <name type="scientific">Cylindrobasidium torrendii FP15055 ss-10</name>
    <dbReference type="NCBI Taxonomy" id="1314674"/>
    <lineage>
        <taxon>Eukaryota</taxon>
        <taxon>Fungi</taxon>
        <taxon>Dikarya</taxon>
        <taxon>Basidiomycota</taxon>
        <taxon>Agaricomycotina</taxon>
        <taxon>Agaricomycetes</taxon>
        <taxon>Agaricomycetidae</taxon>
        <taxon>Agaricales</taxon>
        <taxon>Marasmiineae</taxon>
        <taxon>Physalacriaceae</taxon>
        <taxon>Cylindrobasidium</taxon>
    </lineage>
</organism>
<proteinExistence type="predicted"/>
<feature type="region of interest" description="Disordered" evidence="1">
    <location>
        <begin position="212"/>
        <end position="235"/>
    </location>
</feature>
<feature type="region of interest" description="Disordered" evidence="1">
    <location>
        <begin position="1"/>
        <end position="115"/>
    </location>
</feature>
<evidence type="ECO:0000256" key="1">
    <source>
        <dbReference type="SAM" id="MobiDB-lite"/>
    </source>
</evidence>